<dbReference type="EMBL" id="LAZR01009056">
    <property type="protein sequence ID" value="KKM74950.1"/>
    <property type="molecule type" value="Genomic_DNA"/>
</dbReference>
<comment type="caution">
    <text evidence="1">The sequence shown here is derived from an EMBL/GenBank/DDBJ whole genome shotgun (WGS) entry which is preliminary data.</text>
</comment>
<gene>
    <name evidence="1" type="ORF">LCGC14_1395120</name>
</gene>
<dbReference type="AlphaFoldDB" id="A0A0F9MEC0"/>
<dbReference type="Gene3D" id="1.10.3420.10">
    <property type="entry name" value="putative ntp pyrophosphohydrolase like domain"/>
    <property type="match status" value="1"/>
</dbReference>
<dbReference type="InterPro" id="IPR023292">
    <property type="entry name" value="NTP_PyroPHydrolase-like_dom_sf"/>
</dbReference>
<dbReference type="Pfam" id="PF01503">
    <property type="entry name" value="PRA-PH"/>
    <property type="match status" value="1"/>
</dbReference>
<sequence>MTGNAIDPEDAKRTTPHWDRVRKFMEESSQEVHDEPFMPSISTRLLRARLILEEALETVRALGFTPGLLGVTQGDPMGQPATTMLTISMSGLHLEADREPDLEDIADGCADLSVVNVGTLIACGIKDDALLREVDLNNLAKFKHVCPKCGKDYSDLGNASLEVLAAVQPMTTGRHEPGMWKCTECATEWQSGYRRDDGKWVKPENHKPPDIATVLETQR</sequence>
<organism evidence="1">
    <name type="scientific">marine sediment metagenome</name>
    <dbReference type="NCBI Taxonomy" id="412755"/>
    <lineage>
        <taxon>unclassified sequences</taxon>
        <taxon>metagenomes</taxon>
        <taxon>ecological metagenomes</taxon>
    </lineage>
</organism>
<accession>A0A0F9MEC0</accession>
<reference evidence="1" key="1">
    <citation type="journal article" date="2015" name="Nature">
        <title>Complex archaea that bridge the gap between prokaryotes and eukaryotes.</title>
        <authorList>
            <person name="Spang A."/>
            <person name="Saw J.H."/>
            <person name="Jorgensen S.L."/>
            <person name="Zaremba-Niedzwiedzka K."/>
            <person name="Martijn J."/>
            <person name="Lind A.E."/>
            <person name="van Eijk R."/>
            <person name="Schleper C."/>
            <person name="Guy L."/>
            <person name="Ettema T.J."/>
        </authorList>
    </citation>
    <scope>NUCLEOTIDE SEQUENCE</scope>
</reference>
<dbReference type="InterPro" id="IPR021130">
    <property type="entry name" value="PRib-ATP_PPHydrolase-like"/>
</dbReference>
<name>A0A0F9MEC0_9ZZZZ</name>
<protein>
    <submittedName>
        <fullName evidence="1">Uncharacterized protein</fullName>
    </submittedName>
</protein>
<evidence type="ECO:0000313" key="1">
    <source>
        <dbReference type="EMBL" id="KKM74950.1"/>
    </source>
</evidence>
<proteinExistence type="predicted"/>